<dbReference type="AlphaFoldDB" id="A0A6H1Z9S5"/>
<organism evidence="3">
    <name type="scientific">viral metagenome</name>
    <dbReference type="NCBI Taxonomy" id="1070528"/>
    <lineage>
        <taxon>unclassified sequences</taxon>
        <taxon>metagenomes</taxon>
        <taxon>organismal metagenomes</taxon>
    </lineage>
</organism>
<dbReference type="InterPro" id="IPR049304">
    <property type="entry name" value="Gly_rich_dom"/>
</dbReference>
<gene>
    <name evidence="6" type="ORF">MM415A00133_0021</name>
    <name evidence="4" type="ORF">MM415B00206_0009</name>
    <name evidence="3" type="ORF">TM448A00125_0052</name>
    <name evidence="5" type="ORF">TM448B00551_0010</name>
</gene>
<dbReference type="EMBL" id="MT143978">
    <property type="protein sequence ID" value="QJA44656.1"/>
    <property type="molecule type" value="Genomic_DNA"/>
</dbReference>
<evidence type="ECO:0000256" key="1">
    <source>
        <dbReference type="SAM" id="MobiDB-lite"/>
    </source>
</evidence>
<evidence type="ECO:0000259" key="2">
    <source>
        <dbReference type="Pfam" id="PF21722"/>
    </source>
</evidence>
<feature type="compositionally biased region" description="Gly residues" evidence="1">
    <location>
        <begin position="493"/>
        <end position="505"/>
    </location>
</feature>
<dbReference type="EMBL" id="MT145194">
    <property type="protein sequence ID" value="QJI05078.1"/>
    <property type="molecule type" value="Genomic_DNA"/>
</dbReference>
<feature type="region of interest" description="Disordered" evidence="1">
    <location>
        <begin position="483"/>
        <end position="511"/>
    </location>
</feature>
<name>A0A6H1Z9S5_9ZZZZ</name>
<dbReference type="Pfam" id="PF21722">
    <property type="entry name" value="Gly_rich_2"/>
    <property type="match status" value="1"/>
</dbReference>
<proteinExistence type="predicted"/>
<evidence type="ECO:0000313" key="5">
    <source>
        <dbReference type="EMBL" id="QJH95912.1"/>
    </source>
</evidence>
<feature type="region of interest" description="Disordered" evidence="1">
    <location>
        <begin position="541"/>
        <end position="566"/>
    </location>
</feature>
<reference evidence="3" key="1">
    <citation type="submission" date="2020-03" db="EMBL/GenBank/DDBJ databases">
        <title>The deep terrestrial virosphere.</title>
        <authorList>
            <person name="Holmfeldt K."/>
            <person name="Nilsson E."/>
            <person name="Simone D."/>
            <person name="Lopez-Fernandez M."/>
            <person name="Wu X."/>
            <person name="de Brujin I."/>
            <person name="Lundin D."/>
            <person name="Andersson A."/>
            <person name="Bertilsson S."/>
            <person name="Dopson M."/>
        </authorList>
    </citation>
    <scope>NUCLEOTIDE SEQUENCE</scope>
    <source>
        <strain evidence="6">MM415A00133</strain>
        <strain evidence="4">MM415B00206</strain>
        <strain evidence="3">TM448A00125</strain>
        <strain evidence="5">TM448B00551</strain>
    </source>
</reference>
<accession>A0A6H1Z9S5</accession>
<protein>
    <recommendedName>
        <fullName evidence="2">Glycine-rich domain-containing protein</fullName>
    </recommendedName>
</protein>
<sequence length="645" mass="61918">MPGSFNPPTIQGSIKRQTTNYNFLIPTFDAPGWGASLERNFDVVDSILYTVTGIGNVQGAWDNSTTYAVAVRVVDTSDDQLWQCYVAHTSAASGTFAADRAANPTYWRTVVNGVVPRGDWVTATGYNPSEIVTDNGRTGVCQAIFTSSASYDQDVIDGNIVTIVDTSAFSDFNTAIAAASALTTLATGDLLGVVDVSDTNNLKKITYANLAAQLLADTALTGVPSAPTASAGTNTTQVATTAFVTAAINVVLGGVSATYDTLAEVAVKLGTIDTDIAALDSAKMAKAANLSDVASAATAFSNIKQAASDTATGVVELATDAEAQALSDTTRVLTPAALAAVTATETRTGVVELATTAEAEAGTDTARATTPAGLLSFANARDALAVQRFTSSGTWTKPSFGTFAIIYAWGAGGSGARGATPPRAGGGGGGGAYIERILPLADLAATVAVGIGAGGAAVASPSFPGAAGGDTTFGAHVTAYGGGGASSSPSSDNGGGGGGGGGIKGAGASTASSTAGGVGGADIYGVTAAAGVDGVDMGGGGGGSKSNSGGDGSLWGGGGGAGGDTTGITDGVGGNAVYGGAGGGGGNDDDTAGAGGTSLFGGNGGAGATGSGNATSGSIPGGGGGGCATGTSGAGARGELWVIVV</sequence>
<dbReference type="EMBL" id="MT144633">
    <property type="protein sequence ID" value="QJH95912.1"/>
    <property type="molecule type" value="Genomic_DNA"/>
</dbReference>
<feature type="domain" description="Glycine-rich" evidence="2">
    <location>
        <begin position="392"/>
        <end position="642"/>
    </location>
</feature>
<evidence type="ECO:0000313" key="6">
    <source>
        <dbReference type="EMBL" id="QJI05078.1"/>
    </source>
</evidence>
<dbReference type="EMBL" id="MT141572">
    <property type="protein sequence ID" value="QJA67492.1"/>
    <property type="molecule type" value="Genomic_DNA"/>
</dbReference>
<dbReference type="Gene3D" id="2.10.10.90">
    <property type="match status" value="1"/>
</dbReference>
<evidence type="ECO:0000313" key="4">
    <source>
        <dbReference type="EMBL" id="QJA67492.1"/>
    </source>
</evidence>
<evidence type="ECO:0000313" key="3">
    <source>
        <dbReference type="EMBL" id="QJA44656.1"/>
    </source>
</evidence>